<accession>A0ABW8ERJ5</accession>
<dbReference type="EMBL" id="JBIUYY010000013">
    <property type="protein sequence ID" value="MFJ2824707.1"/>
    <property type="molecule type" value="Genomic_DNA"/>
</dbReference>
<feature type="chain" id="PRO_5045656262" description="Integral membrane protein" evidence="3">
    <location>
        <begin position="27"/>
        <end position="175"/>
    </location>
</feature>
<keyword evidence="3" id="KW-0732">Signal</keyword>
<protein>
    <recommendedName>
        <fullName evidence="6">Integral membrane protein</fullName>
    </recommendedName>
</protein>
<evidence type="ECO:0000256" key="3">
    <source>
        <dbReference type="SAM" id="SignalP"/>
    </source>
</evidence>
<dbReference type="Proteomes" id="UP001617351">
    <property type="component" value="Unassembled WGS sequence"/>
</dbReference>
<evidence type="ECO:0008006" key="6">
    <source>
        <dbReference type="Google" id="ProtNLM"/>
    </source>
</evidence>
<dbReference type="RefSeq" id="WP_365509832.1">
    <property type="nucleotide sequence ID" value="NZ_JBFANW010000211.1"/>
</dbReference>
<organism evidence="4 5">
    <name type="scientific">Streptomyces toxytricini</name>
    <name type="common">Actinomyces toxytricini</name>
    <dbReference type="NCBI Taxonomy" id="67369"/>
    <lineage>
        <taxon>Bacteria</taxon>
        <taxon>Bacillati</taxon>
        <taxon>Actinomycetota</taxon>
        <taxon>Actinomycetes</taxon>
        <taxon>Kitasatosporales</taxon>
        <taxon>Streptomycetaceae</taxon>
        <taxon>Streptomyces</taxon>
    </lineage>
</organism>
<keyword evidence="2" id="KW-0472">Membrane</keyword>
<evidence type="ECO:0000313" key="4">
    <source>
        <dbReference type="EMBL" id="MFJ2824707.1"/>
    </source>
</evidence>
<feature type="region of interest" description="Disordered" evidence="1">
    <location>
        <begin position="25"/>
        <end position="52"/>
    </location>
</feature>
<feature type="transmembrane region" description="Helical" evidence="2">
    <location>
        <begin position="147"/>
        <end position="165"/>
    </location>
</feature>
<keyword evidence="5" id="KW-1185">Reference proteome</keyword>
<comment type="caution">
    <text evidence="4">The sequence shown here is derived from an EMBL/GenBank/DDBJ whole genome shotgun (WGS) entry which is preliminary data.</text>
</comment>
<reference evidence="4 5" key="1">
    <citation type="submission" date="2024-10" db="EMBL/GenBank/DDBJ databases">
        <title>The Natural Products Discovery Center: Release of the First 8490 Sequenced Strains for Exploring Actinobacteria Biosynthetic Diversity.</title>
        <authorList>
            <person name="Kalkreuter E."/>
            <person name="Kautsar S.A."/>
            <person name="Yang D."/>
            <person name="Bader C.D."/>
            <person name="Teijaro C.N."/>
            <person name="Fluegel L."/>
            <person name="Davis C.M."/>
            <person name="Simpson J.R."/>
            <person name="Lauterbach L."/>
            <person name="Steele A.D."/>
            <person name="Gui C."/>
            <person name="Meng S."/>
            <person name="Li G."/>
            <person name="Viehrig K."/>
            <person name="Ye F."/>
            <person name="Su P."/>
            <person name="Kiefer A.F."/>
            <person name="Nichols A."/>
            <person name="Cepeda A.J."/>
            <person name="Yan W."/>
            <person name="Fan B."/>
            <person name="Jiang Y."/>
            <person name="Adhikari A."/>
            <person name="Zheng C.-J."/>
            <person name="Schuster L."/>
            <person name="Cowan T.M."/>
            <person name="Smanski M.J."/>
            <person name="Chevrette M.G."/>
            <person name="De Carvalho L.P.S."/>
            <person name="Shen B."/>
        </authorList>
    </citation>
    <scope>NUCLEOTIDE SEQUENCE [LARGE SCALE GENOMIC DNA]</scope>
    <source>
        <strain evidence="4 5">NPDC087220</strain>
    </source>
</reference>
<evidence type="ECO:0000256" key="1">
    <source>
        <dbReference type="SAM" id="MobiDB-lite"/>
    </source>
</evidence>
<sequence>MRVLRALTVTAAACVAVGLSIPVASANPAGPPETGGQGGNGGRGPSNVSVTPYSVHQGATMQVSAAGCGHGGTVSSPGNFSPANLSAGSVGFATVRIFNHASPGTHTLSVKCNDSNLIATHRFQILDGRGAQGGLGGSFGPSAAETAIGAGLVGAAALGAGVHVLRRRRPHRNRA</sequence>
<feature type="signal peptide" evidence="3">
    <location>
        <begin position="1"/>
        <end position="26"/>
    </location>
</feature>
<evidence type="ECO:0000256" key="2">
    <source>
        <dbReference type="SAM" id="Phobius"/>
    </source>
</evidence>
<gene>
    <name evidence="4" type="ORF">ACIO7M_26835</name>
</gene>
<proteinExistence type="predicted"/>
<feature type="compositionally biased region" description="Gly residues" evidence="1">
    <location>
        <begin position="33"/>
        <end position="44"/>
    </location>
</feature>
<keyword evidence="2" id="KW-0812">Transmembrane</keyword>
<keyword evidence="2" id="KW-1133">Transmembrane helix</keyword>
<evidence type="ECO:0000313" key="5">
    <source>
        <dbReference type="Proteomes" id="UP001617351"/>
    </source>
</evidence>
<name>A0ABW8ERJ5_STRT5</name>